<dbReference type="InterPro" id="IPR050413">
    <property type="entry name" value="TCR_beta_variable"/>
</dbReference>
<dbReference type="eggNOG" id="ENOG502SA48">
    <property type="taxonomic scope" value="Eukaryota"/>
</dbReference>
<feature type="chain" id="PRO_5029663035" description="Immunoglobulin V-set domain-containing protein" evidence="3">
    <location>
        <begin position="24"/>
        <end position="134"/>
    </location>
</feature>
<organism evidence="5 6">
    <name type="scientific">Sarcophilus harrisii</name>
    <name type="common">Tasmanian devil</name>
    <name type="synonym">Sarcophilus laniarius</name>
    <dbReference type="NCBI Taxonomy" id="9305"/>
    <lineage>
        <taxon>Eukaryota</taxon>
        <taxon>Metazoa</taxon>
        <taxon>Chordata</taxon>
        <taxon>Craniata</taxon>
        <taxon>Vertebrata</taxon>
        <taxon>Euteleostomi</taxon>
        <taxon>Mammalia</taxon>
        <taxon>Metatheria</taxon>
        <taxon>Dasyuromorphia</taxon>
        <taxon>Dasyuridae</taxon>
        <taxon>Sarcophilus</taxon>
    </lineage>
</organism>
<dbReference type="Gene3D" id="2.60.40.10">
    <property type="entry name" value="Immunoglobulins"/>
    <property type="match status" value="1"/>
</dbReference>
<dbReference type="InterPro" id="IPR013106">
    <property type="entry name" value="Ig_V-set"/>
</dbReference>
<dbReference type="PANTHER" id="PTHR23268">
    <property type="entry name" value="T-CELL RECEPTOR BETA CHAIN"/>
    <property type="match status" value="1"/>
</dbReference>
<evidence type="ECO:0000256" key="3">
    <source>
        <dbReference type="SAM" id="SignalP"/>
    </source>
</evidence>
<evidence type="ECO:0000256" key="1">
    <source>
        <dbReference type="ARBA" id="ARBA00022729"/>
    </source>
</evidence>
<dbReference type="Proteomes" id="UP000007648">
    <property type="component" value="Unassembled WGS sequence"/>
</dbReference>
<evidence type="ECO:0000313" key="6">
    <source>
        <dbReference type="Proteomes" id="UP000007648"/>
    </source>
</evidence>
<accession>G3VU09</accession>
<reference evidence="5 6" key="1">
    <citation type="journal article" date="2011" name="Proc. Natl. Acad. Sci. U.S.A.">
        <title>Genetic diversity and population structure of the endangered marsupial Sarcophilus harrisii (Tasmanian devil).</title>
        <authorList>
            <person name="Miller W."/>
            <person name="Hayes V.M."/>
            <person name="Ratan A."/>
            <person name="Petersen D.C."/>
            <person name="Wittekindt N.E."/>
            <person name="Miller J."/>
            <person name="Walenz B."/>
            <person name="Knight J."/>
            <person name="Qi J."/>
            <person name="Zhao F."/>
            <person name="Wang Q."/>
            <person name="Bedoya-Reina O.C."/>
            <person name="Katiyar N."/>
            <person name="Tomsho L.P."/>
            <person name="Kasson L.M."/>
            <person name="Hardie R.A."/>
            <person name="Woodbridge P."/>
            <person name="Tindall E.A."/>
            <person name="Bertelsen M.F."/>
            <person name="Dixon D."/>
            <person name="Pyecroft S."/>
            <person name="Helgen K.M."/>
            <person name="Lesk A.M."/>
            <person name="Pringle T.H."/>
            <person name="Patterson N."/>
            <person name="Zhang Y."/>
            <person name="Kreiss A."/>
            <person name="Woods G.M."/>
            <person name="Jones M.E."/>
            <person name="Schuster S.C."/>
        </authorList>
    </citation>
    <scope>NUCLEOTIDE SEQUENCE [LARGE SCALE GENOMIC DNA]</scope>
</reference>
<evidence type="ECO:0000256" key="2">
    <source>
        <dbReference type="ARBA" id="ARBA00022859"/>
    </source>
</evidence>
<dbReference type="GO" id="GO:0002376">
    <property type="term" value="P:immune system process"/>
    <property type="evidence" value="ECO:0007669"/>
    <property type="project" value="UniProtKB-KW"/>
</dbReference>
<dbReference type="GeneTree" id="ENSGT00940000155819"/>
<dbReference type="AlphaFoldDB" id="G3VU09"/>
<dbReference type="InterPro" id="IPR036179">
    <property type="entry name" value="Ig-like_dom_sf"/>
</dbReference>
<keyword evidence="2" id="KW-0391">Immunity</keyword>
<dbReference type="STRING" id="9305.ENSSHAP00000006664"/>
<evidence type="ECO:0000313" key="5">
    <source>
        <dbReference type="Ensembl" id="ENSSHAP00000006664.2"/>
    </source>
</evidence>
<proteinExistence type="predicted"/>
<reference evidence="5" key="3">
    <citation type="submission" date="2025-09" db="UniProtKB">
        <authorList>
            <consortium name="Ensembl"/>
        </authorList>
    </citation>
    <scope>IDENTIFICATION</scope>
</reference>
<dbReference type="InterPro" id="IPR013783">
    <property type="entry name" value="Ig-like_fold"/>
</dbReference>
<reference evidence="5" key="2">
    <citation type="submission" date="2025-08" db="UniProtKB">
        <authorList>
            <consortium name="Ensembl"/>
        </authorList>
    </citation>
    <scope>IDENTIFICATION</scope>
</reference>
<dbReference type="GO" id="GO:0007166">
    <property type="term" value="P:cell surface receptor signaling pathway"/>
    <property type="evidence" value="ECO:0007669"/>
    <property type="project" value="TreeGrafter"/>
</dbReference>
<feature type="signal peptide" evidence="3">
    <location>
        <begin position="1"/>
        <end position="23"/>
    </location>
</feature>
<dbReference type="SUPFAM" id="SSF48726">
    <property type="entry name" value="Immunoglobulin"/>
    <property type="match status" value="1"/>
</dbReference>
<dbReference type="HOGENOM" id="CLU_077975_9_4_1"/>
<dbReference type="GO" id="GO:0005886">
    <property type="term" value="C:plasma membrane"/>
    <property type="evidence" value="ECO:0007669"/>
    <property type="project" value="TreeGrafter"/>
</dbReference>
<dbReference type="Pfam" id="PF07686">
    <property type="entry name" value="V-set"/>
    <property type="match status" value="1"/>
</dbReference>
<keyword evidence="6" id="KW-1185">Reference proteome</keyword>
<dbReference type="Ensembl" id="ENSSHAT00000006723.2">
    <property type="protein sequence ID" value="ENSSHAP00000006664.2"/>
    <property type="gene ID" value="ENSSHAG00000005798.2"/>
</dbReference>
<name>G3VU09_SARHA</name>
<protein>
    <recommendedName>
        <fullName evidence="4">Immunoglobulin V-set domain-containing protein</fullName>
    </recommendedName>
</protein>
<evidence type="ECO:0000259" key="4">
    <source>
        <dbReference type="Pfam" id="PF07686"/>
    </source>
</evidence>
<sequence length="134" mass="15353">MTMGIWLFSYVAVCLLGIGLMDSGVSQTPRYMIKKREQKAVLKCDPIKGHRYIYWYQQSLEKELQFLVYLQNEQVLDSSQLFQNRLSVKWPSNSPCSLTFDSPEKGDSAMYFCASSVATGIQHNHPSVHECDPH</sequence>
<dbReference type="PANTHER" id="PTHR23268:SF14">
    <property type="entry name" value="T CELL RECEPTOR BETA VARIABLE 12-3-RELATED"/>
    <property type="match status" value="1"/>
</dbReference>
<keyword evidence="1 3" id="KW-0732">Signal</keyword>
<feature type="domain" description="Immunoglobulin V-set" evidence="4">
    <location>
        <begin position="27"/>
        <end position="124"/>
    </location>
</feature>
<dbReference type="InParanoid" id="G3VU09"/>